<evidence type="ECO:0000313" key="2">
    <source>
        <dbReference type="Proteomes" id="UP001175227"/>
    </source>
</evidence>
<dbReference type="AlphaFoldDB" id="A0AA39P0D7"/>
<evidence type="ECO:0008006" key="3">
    <source>
        <dbReference type="Google" id="ProtNLM"/>
    </source>
</evidence>
<dbReference type="PANTHER" id="PTHR35179">
    <property type="entry name" value="PROTEIN CBG02620"/>
    <property type="match status" value="1"/>
</dbReference>
<accession>A0AA39P0D7</accession>
<protein>
    <recommendedName>
        <fullName evidence="3">Geranylgeranyl pyrophosphate synthetase</fullName>
    </recommendedName>
</protein>
<gene>
    <name evidence="1" type="ORF">IW261DRAFT_512343</name>
</gene>
<name>A0AA39P0D7_9AGAR</name>
<proteinExistence type="predicted"/>
<keyword evidence="2" id="KW-1185">Reference proteome</keyword>
<comment type="caution">
    <text evidence="1">The sequence shown here is derived from an EMBL/GenBank/DDBJ whole genome shotgun (WGS) entry which is preliminary data.</text>
</comment>
<evidence type="ECO:0000313" key="1">
    <source>
        <dbReference type="EMBL" id="KAK0475233.1"/>
    </source>
</evidence>
<organism evidence="1 2">
    <name type="scientific">Armillaria novae-zelandiae</name>
    <dbReference type="NCBI Taxonomy" id="153914"/>
    <lineage>
        <taxon>Eukaryota</taxon>
        <taxon>Fungi</taxon>
        <taxon>Dikarya</taxon>
        <taxon>Basidiomycota</taxon>
        <taxon>Agaricomycotina</taxon>
        <taxon>Agaricomycetes</taxon>
        <taxon>Agaricomycetidae</taxon>
        <taxon>Agaricales</taxon>
        <taxon>Marasmiineae</taxon>
        <taxon>Physalacriaceae</taxon>
        <taxon>Armillaria</taxon>
    </lineage>
</organism>
<sequence>MSNCSSWSRYKTLPRNVASGIRRFSTKTEARKLHRRIGLGAWVYNTPQKFLRKVMHGLDPQPLQTIYPPLPFDDRQKVKITGTRYLGAYSWLKGKKPTILVPGAPRIWSQTPTPFTLPPDSGYQVSDSNALRLPPYPLLPIFIAVDAFDWASVDVVADCHSLLRLTAFATCQRRDFRMDLQLAGSKTLLCTRWEPKALRRVNLGGYGRNLELMQTRHAPGCEHAASHHRVITYDLAGMKLVVRAEVDACFPDPSGKAAYAHEVPQSALVELTTKQESKGWAWGYKHMQTCLSQTPNLIGAVHRDGVFTKLVKRKNQDSVNGDREPKLRLLRGALEDIQQLVIRSGLRGRLTLVYEDMVMKVYQRNLENSLLPEEYLEMFQPKTSIFIDLLDSSRTLSKNQAT</sequence>
<dbReference type="EMBL" id="JAUEPR010000024">
    <property type="protein sequence ID" value="KAK0475233.1"/>
    <property type="molecule type" value="Genomic_DNA"/>
</dbReference>
<reference evidence="1" key="1">
    <citation type="submission" date="2023-06" db="EMBL/GenBank/DDBJ databases">
        <authorList>
            <consortium name="Lawrence Berkeley National Laboratory"/>
            <person name="Ahrendt S."/>
            <person name="Sahu N."/>
            <person name="Indic B."/>
            <person name="Wong-Bajracharya J."/>
            <person name="Merenyi Z."/>
            <person name="Ke H.-M."/>
            <person name="Monk M."/>
            <person name="Kocsube S."/>
            <person name="Drula E."/>
            <person name="Lipzen A."/>
            <person name="Balint B."/>
            <person name="Henrissat B."/>
            <person name="Andreopoulos B."/>
            <person name="Martin F.M."/>
            <person name="Harder C.B."/>
            <person name="Rigling D."/>
            <person name="Ford K.L."/>
            <person name="Foster G.D."/>
            <person name="Pangilinan J."/>
            <person name="Papanicolaou A."/>
            <person name="Barry K."/>
            <person name="LaButti K."/>
            <person name="Viragh M."/>
            <person name="Koriabine M."/>
            <person name="Yan M."/>
            <person name="Riley R."/>
            <person name="Champramary S."/>
            <person name="Plett K.L."/>
            <person name="Tsai I.J."/>
            <person name="Slot J."/>
            <person name="Sipos G."/>
            <person name="Plett J."/>
            <person name="Nagy L.G."/>
            <person name="Grigoriev I.V."/>
        </authorList>
    </citation>
    <scope>NUCLEOTIDE SEQUENCE</scope>
    <source>
        <strain evidence="1">ICMP 16352</strain>
    </source>
</reference>
<dbReference type="PANTHER" id="PTHR35179:SF2">
    <property type="entry name" value="START DOMAIN-CONTAINING PROTEIN"/>
    <property type="match status" value="1"/>
</dbReference>
<dbReference type="Proteomes" id="UP001175227">
    <property type="component" value="Unassembled WGS sequence"/>
</dbReference>